<organism evidence="1">
    <name type="scientific">Myoviridae sp. ctFNi10</name>
    <dbReference type="NCBI Taxonomy" id="2825067"/>
    <lineage>
        <taxon>Viruses</taxon>
        <taxon>Duplodnaviria</taxon>
        <taxon>Heunggongvirae</taxon>
        <taxon>Uroviricota</taxon>
        <taxon>Caudoviricetes</taxon>
    </lineage>
</organism>
<dbReference type="EMBL" id="BK015952">
    <property type="protein sequence ID" value="DAF86762.1"/>
    <property type="molecule type" value="Genomic_DNA"/>
</dbReference>
<name>A0A8S5TX33_9CAUD</name>
<sequence length="39" mass="4589">MKESMQGCHYYFSAHSNATTFADENKLPLWHHPSKTKKH</sequence>
<reference evidence="1" key="1">
    <citation type="journal article" date="2021" name="Proc. Natl. Acad. Sci. U.S.A.">
        <title>A Catalog of Tens of Thousands of Viruses from Human Metagenomes Reveals Hidden Associations with Chronic Diseases.</title>
        <authorList>
            <person name="Tisza M.J."/>
            <person name="Buck C.B."/>
        </authorList>
    </citation>
    <scope>NUCLEOTIDE SEQUENCE</scope>
    <source>
        <strain evidence="1">CtFNi10</strain>
    </source>
</reference>
<evidence type="ECO:0000313" key="1">
    <source>
        <dbReference type="EMBL" id="DAF86762.1"/>
    </source>
</evidence>
<protein>
    <submittedName>
        <fullName evidence="1">Uncharacterized protein</fullName>
    </submittedName>
</protein>
<proteinExistence type="predicted"/>
<accession>A0A8S5TX33</accession>